<keyword evidence="5" id="KW-0456">Lyase</keyword>
<evidence type="ECO:0000256" key="8">
    <source>
        <dbReference type="PIRSR" id="PIRSR601765-1"/>
    </source>
</evidence>
<evidence type="ECO:0000256" key="5">
    <source>
        <dbReference type="ARBA" id="ARBA00023239"/>
    </source>
</evidence>
<dbReference type="Proteomes" id="UP000278673">
    <property type="component" value="Unassembled WGS sequence"/>
</dbReference>
<accession>A0A3M2M827</accession>
<evidence type="ECO:0000256" key="6">
    <source>
        <dbReference type="ARBA" id="ARBA00024993"/>
    </source>
</evidence>
<evidence type="ECO:0000313" key="10">
    <source>
        <dbReference type="EMBL" id="RMI44797.1"/>
    </source>
</evidence>
<feature type="binding site" evidence="8">
    <location>
        <position position="99"/>
    </location>
    <ligand>
        <name>Zn(2+)</name>
        <dbReference type="ChEBI" id="CHEBI:29105"/>
    </ligand>
</feature>
<dbReference type="EMBL" id="RFFJ01000013">
    <property type="protein sequence ID" value="RMI44797.1"/>
    <property type="molecule type" value="Genomic_DNA"/>
</dbReference>
<dbReference type="InterPro" id="IPR001765">
    <property type="entry name" value="Carbonic_anhydrase"/>
</dbReference>
<sequence>MPSRLDQPRPIAVRTDEPLGRRAHFTRHQQALFISCTDARLVATRLTGIAPERLFELRNMGNIVPRYRTDVISSEIAAIQHVLREPSVRDVVLCGHSRCTAVACLLNRHTASVRPAMRRWLAIGRSKVACDTAAGRLAAGPLNEVAWDRASRAHLVTQLTHLSEYPEVRHRRAAGELRLHAWFYTAKGTVEVYRLREEMEAQALV</sequence>
<dbReference type="InterPro" id="IPR036874">
    <property type="entry name" value="Carbonic_anhydrase_sf"/>
</dbReference>
<dbReference type="GO" id="GO:0004089">
    <property type="term" value="F:carbonate dehydratase activity"/>
    <property type="evidence" value="ECO:0007669"/>
    <property type="project" value="UniProtKB-EC"/>
</dbReference>
<comment type="similarity">
    <text evidence="1">Belongs to the beta-class carbonic anhydrase family.</text>
</comment>
<protein>
    <recommendedName>
        <fullName evidence="2">carbonic anhydrase</fullName>
        <ecNumber evidence="2">4.2.1.1</ecNumber>
    </recommendedName>
</protein>
<dbReference type="RefSeq" id="WP_122182519.1">
    <property type="nucleotide sequence ID" value="NZ_RFFJ01000013.1"/>
</dbReference>
<feature type="binding site" evidence="8">
    <location>
        <position position="38"/>
    </location>
    <ligand>
        <name>Zn(2+)</name>
        <dbReference type="ChEBI" id="CHEBI:29105"/>
    </ligand>
</feature>
<comment type="catalytic activity">
    <reaction evidence="7">
        <text>hydrogencarbonate + H(+) = CO2 + H2O</text>
        <dbReference type="Rhea" id="RHEA:10748"/>
        <dbReference type="ChEBI" id="CHEBI:15377"/>
        <dbReference type="ChEBI" id="CHEBI:15378"/>
        <dbReference type="ChEBI" id="CHEBI:16526"/>
        <dbReference type="ChEBI" id="CHEBI:17544"/>
        <dbReference type="EC" id="4.2.1.1"/>
    </reaction>
</comment>
<keyword evidence="3 8" id="KW-0479">Metal-binding</keyword>
<evidence type="ECO:0000313" key="11">
    <source>
        <dbReference type="Proteomes" id="UP000278673"/>
    </source>
</evidence>
<evidence type="ECO:0000256" key="3">
    <source>
        <dbReference type="ARBA" id="ARBA00022723"/>
    </source>
</evidence>
<keyword evidence="11" id="KW-1185">Reference proteome</keyword>
<comment type="function">
    <text evidence="6">Catalyzes the reversible hydration of carbon dioxide to form bicarbonate.</text>
</comment>
<dbReference type="Pfam" id="PF00484">
    <property type="entry name" value="Pro_CA"/>
    <property type="match status" value="1"/>
</dbReference>
<dbReference type="GO" id="GO:0008270">
    <property type="term" value="F:zinc ion binding"/>
    <property type="evidence" value="ECO:0007669"/>
    <property type="project" value="InterPro"/>
</dbReference>
<reference evidence="9 11" key="1">
    <citation type="submission" date="2018-10" db="EMBL/GenBank/DDBJ databases">
        <title>Isolation, diversity and antifungal activity of actinobacteria from wheat.</title>
        <authorList>
            <person name="Han C."/>
        </authorList>
    </citation>
    <scope>NUCLEOTIDE SEQUENCE [LARGE SCALE GENOMIC DNA]</scope>
    <source>
        <strain evidence="9 11">NEAU-YY642</strain>
    </source>
</reference>
<feature type="binding site" evidence="8">
    <location>
        <position position="36"/>
    </location>
    <ligand>
        <name>Zn(2+)</name>
        <dbReference type="ChEBI" id="CHEBI:29105"/>
    </ligand>
</feature>
<name>A0A3M2M827_9ACTN</name>
<evidence type="ECO:0000313" key="9">
    <source>
        <dbReference type="EMBL" id="RMI43268.1"/>
    </source>
</evidence>
<proteinExistence type="inferred from homology"/>
<dbReference type="PANTHER" id="PTHR11002:SF76">
    <property type="entry name" value="CARBONIC ANHYDRASE"/>
    <property type="match status" value="1"/>
</dbReference>
<evidence type="ECO:0000256" key="4">
    <source>
        <dbReference type="ARBA" id="ARBA00022833"/>
    </source>
</evidence>
<evidence type="ECO:0000256" key="7">
    <source>
        <dbReference type="ARBA" id="ARBA00048348"/>
    </source>
</evidence>
<dbReference type="SUPFAM" id="SSF53056">
    <property type="entry name" value="beta-carbonic anhydrase, cab"/>
    <property type="match status" value="1"/>
</dbReference>
<dbReference type="EMBL" id="RFFJ01000026">
    <property type="protein sequence ID" value="RMI43268.1"/>
    <property type="molecule type" value="Genomic_DNA"/>
</dbReference>
<comment type="caution">
    <text evidence="9">The sequence shown here is derived from an EMBL/GenBank/DDBJ whole genome shotgun (WGS) entry which is preliminary data.</text>
</comment>
<dbReference type="Gene3D" id="3.40.1050.10">
    <property type="entry name" value="Carbonic anhydrase"/>
    <property type="match status" value="1"/>
</dbReference>
<gene>
    <name evidence="10" type="ORF">EBN88_04710</name>
    <name evidence="9" type="ORF">EBN88_07710</name>
</gene>
<feature type="binding site" evidence="8">
    <location>
        <position position="96"/>
    </location>
    <ligand>
        <name>Zn(2+)</name>
        <dbReference type="ChEBI" id="CHEBI:29105"/>
    </ligand>
</feature>
<dbReference type="SMART" id="SM00947">
    <property type="entry name" value="Pro_CA"/>
    <property type="match status" value="1"/>
</dbReference>
<evidence type="ECO:0000256" key="1">
    <source>
        <dbReference type="ARBA" id="ARBA00006217"/>
    </source>
</evidence>
<comment type="cofactor">
    <cofactor evidence="8">
        <name>Zn(2+)</name>
        <dbReference type="ChEBI" id="CHEBI:29105"/>
    </cofactor>
    <text evidence="8">Binds 1 zinc ion per subunit.</text>
</comment>
<keyword evidence="4 8" id="KW-0862">Zinc</keyword>
<organism evidence="9 11">
    <name type="scientific">Streptomyces triticirhizae</name>
    <dbReference type="NCBI Taxonomy" id="2483353"/>
    <lineage>
        <taxon>Bacteria</taxon>
        <taxon>Bacillati</taxon>
        <taxon>Actinomycetota</taxon>
        <taxon>Actinomycetes</taxon>
        <taxon>Kitasatosporales</taxon>
        <taxon>Streptomycetaceae</taxon>
        <taxon>Streptomyces</taxon>
    </lineage>
</organism>
<dbReference type="AlphaFoldDB" id="A0A3M2M827"/>
<evidence type="ECO:0000256" key="2">
    <source>
        <dbReference type="ARBA" id="ARBA00012925"/>
    </source>
</evidence>
<dbReference type="EC" id="4.2.1.1" evidence="2"/>
<dbReference type="PANTHER" id="PTHR11002">
    <property type="entry name" value="CARBONIC ANHYDRASE"/>
    <property type="match status" value="1"/>
</dbReference>